<sequence length="261" mass="29881">MQNKIPNFLRFCTMLFLVVSVQAFSQDHSMHMEKKSDLKNEATGKISFGGKTVRYDLYVRDTLVNFSGKPARAIATNGKLQAPTLYFKEGDTAEIYLHNQLKENTGLHWHGVILPNEMDGVPYLTTKEVKPGETHLYKFRISQNGTYWYHSHEGTQEQIGMNGILVFNKRDGQPSKKFAADIPVILGEWTDENPKQIMRRLHMDQTDYWAIKKGTTQSYSEAIGKGHFGTKLLNEWKRMEAMDVSDVYYNNFLINGAVSTD</sequence>
<keyword evidence="1" id="KW-0479">Metal-binding</keyword>
<dbReference type="InterPro" id="IPR045087">
    <property type="entry name" value="Cu-oxidase_fam"/>
</dbReference>
<dbReference type="GO" id="GO:0016491">
    <property type="term" value="F:oxidoreductase activity"/>
    <property type="evidence" value="ECO:0007669"/>
    <property type="project" value="UniProtKB-KW"/>
</dbReference>
<evidence type="ECO:0000256" key="4">
    <source>
        <dbReference type="SAM" id="SignalP"/>
    </source>
</evidence>
<dbReference type="GO" id="GO:0005507">
    <property type="term" value="F:copper ion binding"/>
    <property type="evidence" value="ECO:0007669"/>
    <property type="project" value="InterPro"/>
</dbReference>
<evidence type="ECO:0000259" key="5">
    <source>
        <dbReference type="Pfam" id="PF07732"/>
    </source>
</evidence>
<evidence type="ECO:0000256" key="3">
    <source>
        <dbReference type="ARBA" id="ARBA00023008"/>
    </source>
</evidence>
<dbReference type="PANTHER" id="PTHR11709:SF394">
    <property type="entry name" value="FI03373P-RELATED"/>
    <property type="match status" value="1"/>
</dbReference>
<dbReference type="KEGG" id="cant:NCTC13489_00075"/>
<dbReference type="Pfam" id="PF07732">
    <property type="entry name" value="Cu-oxidase_3"/>
    <property type="match status" value="1"/>
</dbReference>
<gene>
    <name evidence="6" type="primary">copA_1</name>
    <name evidence="6" type="ORF">NCTC13489_00075</name>
</gene>
<accession>A0A3S5EUD0</accession>
<name>A0A3S5EUD0_9FLAO</name>
<dbReference type="RefSeq" id="WP_375600468.1">
    <property type="nucleotide sequence ID" value="NZ_FOIX01000002.1"/>
</dbReference>
<keyword evidence="3" id="KW-0186">Copper</keyword>
<dbReference type="InterPro" id="IPR033138">
    <property type="entry name" value="Cu_oxidase_CS"/>
</dbReference>
<feature type="domain" description="Plastocyanin-like" evidence="5">
    <location>
        <begin position="60"/>
        <end position="170"/>
    </location>
</feature>
<organism evidence="6 7">
    <name type="scientific">Kaistella antarctica</name>
    <dbReference type="NCBI Taxonomy" id="266748"/>
    <lineage>
        <taxon>Bacteria</taxon>
        <taxon>Pseudomonadati</taxon>
        <taxon>Bacteroidota</taxon>
        <taxon>Flavobacteriia</taxon>
        <taxon>Flavobacteriales</taxon>
        <taxon>Weeksellaceae</taxon>
        <taxon>Chryseobacterium group</taxon>
        <taxon>Kaistella</taxon>
    </lineage>
</organism>
<evidence type="ECO:0000256" key="2">
    <source>
        <dbReference type="ARBA" id="ARBA00023002"/>
    </source>
</evidence>
<dbReference type="Gene3D" id="2.60.40.420">
    <property type="entry name" value="Cupredoxins - blue copper proteins"/>
    <property type="match status" value="1"/>
</dbReference>
<keyword evidence="4" id="KW-0732">Signal</keyword>
<dbReference type="EMBL" id="LR134441">
    <property type="protein sequence ID" value="VEH95088.1"/>
    <property type="molecule type" value="Genomic_DNA"/>
</dbReference>
<protein>
    <submittedName>
        <fullName evidence="6">Copper resistance protein A</fullName>
    </submittedName>
</protein>
<reference evidence="6 7" key="1">
    <citation type="submission" date="2018-12" db="EMBL/GenBank/DDBJ databases">
        <authorList>
            <consortium name="Pathogen Informatics"/>
        </authorList>
    </citation>
    <scope>NUCLEOTIDE SEQUENCE [LARGE SCALE GENOMIC DNA]</scope>
    <source>
        <strain evidence="6 7">NCTC13489</strain>
    </source>
</reference>
<dbReference type="AlphaFoldDB" id="A0A3S5EUD0"/>
<evidence type="ECO:0000256" key="1">
    <source>
        <dbReference type="ARBA" id="ARBA00022723"/>
    </source>
</evidence>
<dbReference type="InterPro" id="IPR008972">
    <property type="entry name" value="Cupredoxin"/>
</dbReference>
<feature type="chain" id="PRO_5018786320" evidence="4">
    <location>
        <begin position="26"/>
        <end position="261"/>
    </location>
</feature>
<keyword evidence="2" id="KW-0560">Oxidoreductase</keyword>
<feature type="signal peptide" evidence="4">
    <location>
        <begin position="1"/>
        <end position="25"/>
    </location>
</feature>
<dbReference type="PROSITE" id="PS00079">
    <property type="entry name" value="MULTICOPPER_OXIDASE1"/>
    <property type="match status" value="1"/>
</dbReference>
<dbReference type="InterPro" id="IPR011707">
    <property type="entry name" value="Cu-oxidase-like_N"/>
</dbReference>
<dbReference type="Proteomes" id="UP000270036">
    <property type="component" value="Chromosome"/>
</dbReference>
<evidence type="ECO:0000313" key="7">
    <source>
        <dbReference type="Proteomes" id="UP000270036"/>
    </source>
</evidence>
<dbReference type="PANTHER" id="PTHR11709">
    <property type="entry name" value="MULTI-COPPER OXIDASE"/>
    <property type="match status" value="1"/>
</dbReference>
<dbReference type="SUPFAM" id="SSF49503">
    <property type="entry name" value="Cupredoxins"/>
    <property type="match status" value="1"/>
</dbReference>
<proteinExistence type="predicted"/>
<evidence type="ECO:0000313" key="6">
    <source>
        <dbReference type="EMBL" id="VEH95088.1"/>
    </source>
</evidence>